<gene>
    <name evidence="9" type="ORF">Thiowin_04377</name>
</gene>
<keyword evidence="5" id="KW-0106">Calcium</keyword>
<dbReference type="InterPro" id="IPR011047">
    <property type="entry name" value="Quinoprotein_ADH-like_sf"/>
</dbReference>
<protein>
    <submittedName>
        <fullName evidence="9">Tfp pilus assembly protein, tip-associated adhesin PilY1</fullName>
    </submittedName>
</protein>
<evidence type="ECO:0000256" key="2">
    <source>
        <dbReference type="ARBA" id="ARBA00008387"/>
    </source>
</evidence>
<dbReference type="Pfam" id="PF05567">
    <property type="entry name" value="T4P_PilY1"/>
    <property type="match status" value="1"/>
</dbReference>
<keyword evidence="4" id="KW-0479">Metal-binding</keyword>
<dbReference type="InterPro" id="IPR036465">
    <property type="entry name" value="vWFA_dom_sf"/>
</dbReference>
<evidence type="ECO:0000256" key="7">
    <source>
        <dbReference type="SAM" id="MobiDB-lite"/>
    </source>
</evidence>
<evidence type="ECO:0000256" key="4">
    <source>
        <dbReference type="ARBA" id="ARBA00022723"/>
    </source>
</evidence>
<evidence type="ECO:0000313" key="9">
    <source>
        <dbReference type="EMBL" id="WPL19265.1"/>
    </source>
</evidence>
<dbReference type="InterPro" id="IPR015943">
    <property type="entry name" value="WD40/YVTN_repeat-like_dom_sf"/>
</dbReference>
<accession>A0ABZ0SE12</accession>
<dbReference type="Proteomes" id="UP001432180">
    <property type="component" value="Chromosome"/>
</dbReference>
<proteinExistence type="inferred from homology"/>
<feature type="domain" description="PilY1 beta-propeller" evidence="8">
    <location>
        <begin position="684"/>
        <end position="956"/>
    </location>
</feature>
<keyword evidence="10" id="KW-1185">Reference proteome</keyword>
<evidence type="ECO:0000256" key="6">
    <source>
        <dbReference type="ARBA" id="ARBA00023263"/>
    </source>
</evidence>
<dbReference type="Gene3D" id="2.130.10.10">
    <property type="entry name" value="YVTN repeat-like/Quinoprotein amine dehydrogenase"/>
    <property type="match status" value="1"/>
</dbReference>
<name>A0ABZ0SE12_9GAMM</name>
<comment type="subcellular location">
    <subcellularLocation>
        <location evidence="1">Fimbrium</location>
    </subcellularLocation>
</comment>
<dbReference type="SUPFAM" id="SSF50998">
    <property type="entry name" value="Quinoprotein alcohol dehydrogenase-like"/>
    <property type="match status" value="1"/>
</dbReference>
<evidence type="ECO:0000256" key="3">
    <source>
        <dbReference type="ARBA" id="ARBA00022558"/>
    </source>
</evidence>
<comment type="similarity">
    <text evidence="2">Belongs to the PilY1 family.</text>
</comment>
<evidence type="ECO:0000256" key="1">
    <source>
        <dbReference type="ARBA" id="ARBA00004561"/>
    </source>
</evidence>
<reference evidence="9 10" key="1">
    <citation type="journal article" date="2023" name="Microorganisms">
        <title>Thiorhodovibrio frisius and Trv. litoralis spp. nov., Two Novel Members from a Clade of Fastidious Purple Sulfur Bacteria That Exhibit Unique Red-Shifted Light-Harvesting Capabilities.</title>
        <authorList>
            <person name="Methner A."/>
            <person name="Kuzyk S.B."/>
            <person name="Petersen J."/>
            <person name="Bauer S."/>
            <person name="Brinkmann H."/>
            <person name="Sichau K."/>
            <person name="Wanner G."/>
            <person name="Wolf J."/>
            <person name="Neumann-Schaal M."/>
            <person name="Henke P."/>
            <person name="Tank M."/>
            <person name="Sproer C."/>
            <person name="Bunk B."/>
            <person name="Overmann J."/>
        </authorList>
    </citation>
    <scope>NUCLEOTIDE SEQUENCE [LARGE SCALE GENOMIC DNA]</scope>
    <source>
        <strain evidence="9 10">DSM 6702</strain>
    </source>
</reference>
<keyword evidence="6" id="KW-0281">Fimbrium</keyword>
<evidence type="ECO:0000259" key="8">
    <source>
        <dbReference type="Pfam" id="PF05567"/>
    </source>
</evidence>
<keyword evidence="3" id="KW-1029">Fimbrium biogenesis</keyword>
<dbReference type="SUPFAM" id="SSF53300">
    <property type="entry name" value="vWA-like"/>
    <property type="match status" value="1"/>
</dbReference>
<organism evidence="9 10">
    <name type="scientific">Thiorhodovibrio winogradskyi</name>
    <dbReference type="NCBI Taxonomy" id="77007"/>
    <lineage>
        <taxon>Bacteria</taxon>
        <taxon>Pseudomonadati</taxon>
        <taxon>Pseudomonadota</taxon>
        <taxon>Gammaproteobacteria</taxon>
        <taxon>Chromatiales</taxon>
        <taxon>Chromatiaceae</taxon>
        <taxon>Thiorhodovibrio</taxon>
    </lineage>
</organism>
<dbReference type="InterPro" id="IPR008707">
    <property type="entry name" value="B-propeller_PilY1"/>
</dbReference>
<feature type="region of interest" description="Disordered" evidence="7">
    <location>
        <begin position="1122"/>
        <end position="1143"/>
    </location>
</feature>
<dbReference type="EMBL" id="CP121472">
    <property type="protein sequence ID" value="WPL19265.1"/>
    <property type="molecule type" value="Genomic_DNA"/>
</dbReference>
<evidence type="ECO:0000313" key="10">
    <source>
        <dbReference type="Proteomes" id="UP001432180"/>
    </source>
</evidence>
<sequence length="1143" mass="123556">MDSELLVPTNDGALWWRTGVFDSFVGLNADDDAELGLLNFNKAGGASSDWKKYIYLFPNGTGDGERVYGDSSNDHYAVPPIGPLAFARSPDYNGMYYDPTIDYEPWPSEGGYTFSDAPPASAPSDPVKGSSTFNLTVVHRDTGGNAKFRIQKDQVIPSGTVLNDDGDWRELTTDEKWGEDNDEGTDSFGIEYYPAVYYLKEPTLAGGEYQIQNESGVVVTNTCDNPQAEHYTWYENRPSSLVSIGADAARVDALAYDGGCLQRIEIQSAEDEPFPSGRSYDDEIQNFANWFTYYRKRHIATRAGIGLAFEELEGIRIGAFTINSRSLRGVWDYDTSADRDNFFEYIYGRGGNSGGTPNRQALKYAGDQFNSNSNLITHECQQNFTLLFTDGFSNPDSTGVGNQDENMGEPYEDSYSNTIADIAMKYYKDRLRTGLTAGLSPVAPGCPTDTSDYIGPLDCNKNLHMVTFGITLGAQGHLFGVTHESVEDAYDDPPVWQNPTAMRNPVQVDDLYHAAVNSKGQMLNARNAQELVTKLGEALQLIVKRTEGTASAVAVSTARLDAGTLAFAASFSSSSWAGKLEALSVSQDGLSETAVWSTEEEGKIPDADSRVIYTTVDGSVTEFDWAAFDSSQITTLESFGYNEDIVDWLRGDQTKEEAQGGTLRDRPHPLGDIVNSNPFYDESTSTLYVGANDGMLHAFDATEDNGGAEKFAYIPKAVLENLSGISSTNYSHQYSVDGSATVATVGDRRILIGTLGAGGRGIFALDVTDPDNFDASDVLWDHTASDTGFGELGYMVGQMSSGNIVGKWNGSPVVVFGNGVASGQGSWLFVVNAETGALKAKLNLGTGSDNGLAGAALLFDSDRNIYAAYAGDQQGNLWKIDFTGTSLAATANGDPLFSAEDSAGNAQPITAAPNVGRHPETGYIVAFGTGQYIYSSDIGDESVQTIYGIWDSATLTTTEDGMVWTDGEADPPDRDDLLAQSLRYEDVIHGKTWRTVTENEMDWSSKRGWYIDLISPEDGQIGERVVYRPSINSSTGVVRFTSVVPEVSVDVCTPGGADRWFTDVDIASGGISGWTRFDVTRDGVFDPSDMKDGVRYTSQKMEMGGATASVGDGNDELVITGGAGQPITTGIGGPPRQSWRQLR</sequence>
<evidence type="ECO:0000256" key="5">
    <source>
        <dbReference type="ARBA" id="ARBA00022837"/>
    </source>
</evidence>